<gene>
    <name evidence="3" type="ORF">CLV70_12511</name>
</gene>
<evidence type="ECO:0000256" key="1">
    <source>
        <dbReference type="SAM" id="MobiDB-lite"/>
    </source>
</evidence>
<dbReference type="PROSITE" id="PS51257">
    <property type="entry name" value="PROKAR_LIPOPROTEIN"/>
    <property type="match status" value="1"/>
</dbReference>
<feature type="domain" description="GerMN" evidence="2">
    <location>
        <begin position="80"/>
        <end position="169"/>
    </location>
</feature>
<feature type="region of interest" description="Disordered" evidence="1">
    <location>
        <begin position="33"/>
        <end position="52"/>
    </location>
</feature>
<dbReference type="InterPro" id="IPR019606">
    <property type="entry name" value="GerMN"/>
</dbReference>
<dbReference type="RefSeq" id="WP_106130678.1">
    <property type="nucleotide sequence ID" value="NZ_PVZG01000025.1"/>
</dbReference>
<sequence>MTYRTWMAFIGLLTVLVLGSCGLPAEDQPHRVELPRRALTSPASQGPTTEPPGEVVEVLCLVRDGRLVQTVRRVGAAPTPQRQAEHLAAGPTEVERATGLTTALATTSLTVDVPAGGTEARVDVAETDESNARSDETIAYGQIVCTLTSRADVSSVVFTRAGEVLQVPRADGSLSRGPLRADDYASLIAPS</sequence>
<dbReference type="SMART" id="SM00909">
    <property type="entry name" value="Germane"/>
    <property type="match status" value="1"/>
</dbReference>
<evidence type="ECO:0000313" key="3">
    <source>
        <dbReference type="EMBL" id="PRY20130.1"/>
    </source>
</evidence>
<protein>
    <submittedName>
        <fullName evidence="3">Sporulation and spore germination protein</fullName>
    </submittedName>
</protein>
<evidence type="ECO:0000259" key="2">
    <source>
        <dbReference type="SMART" id="SM00909"/>
    </source>
</evidence>
<dbReference type="Pfam" id="PF10646">
    <property type="entry name" value="Germane"/>
    <property type="match status" value="1"/>
</dbReference>
<dbReference type="OrthoDB" id="5181063at2"/>
<accession>A0A2T0RG99</accession>
<dbReference type="EMBL" id="PVZG01000025">
    <property type="protein sequence ID" value="PRY20130.1"/>
    <property type="molecule type" value="Genomic_DNA"/>
</dbReference>
<organism evidence="3 4">
    <name type="scientific">Pseudosporangium ferrugineum</name>
    <dbReference type="NCBI Taxonomy" id="439699"/>
    <lineage>
        <taxon>Bacteria</taxon>
        <taxon>Bacillati</taxon>
        <taxon>Actinomycetota</taxon>
        <taxon>Actinomycetes</taxon>
        <taxon>Micromonosporales</taxon>
        <taxon>Micromonosporaceae</taxon>
        <taxon>Pseudosporangium</taxon>
    </lineage>
</organism>
<dbReference type="AlphaFoldDB" id="A0A2T0RG99"/>
<dbReference type="Proteomes" id="UP000239209">
    <property type="component" value="Unassembled WGS sequence"/>
</dbReference>
<name>A0A2T0RG99_9ACTN</name>
<keyword evidence="4" id="KW-1185">Reference proteome</keyword>
<comment type="caution">
    <text evidence="3">The sequence shown here is derived from an EMBL/GenBank/DDBJ whole genome shotgun (WGS) entry which is preliminary data.</text>
</comment>
<evidence type="ECO:0000313" key="4">
    <source>
        <dbReference type="Proteomes" id="UP000239209"/>
    </source>
</evidence>
<proteinExistence type="predicted"/>
<reference evidence="3 4" key="1">
    <citation type="submission" date="2018-03" db="EMBL/GenBank/DDBJ databases">
        <title>Genomic Encyclopedia of Archaeal and Bacterial Type Strains, Phase II (KMG-II): from individual species to whole genera.</title>
        <authorList>
            <person name="Goeker M."/>
        </authorList>
    </citation>
    <scope>NUCLEOTIDE SEQUENCE [LARGE SCALE GENOMIC DNA]</scope>
    <source>
        <strain evidence="3 4">DSM 45348</strain>
    </source>
</reference>